<reference evidence="3 4" key="1">
    <citation type="submission" date="2018-12" db="EMBL/GenBank/DDBJ databases">
        <authorList>
            <person name="Sun L."/>
            <person name="Chen Z."/>
        </authorList>
    </citation>
    <scope>NUCLEOTIDE SEQUENCE [LARGE SCALE GENOMIC DNA]</scope>
    <source>
        <strain evidence="3 4">3-5-3</strain>
    </source>
</reference>
<proteinExistence type="predicted"/>
<accession>A0A3S1D3B8</accession>
<evidence type="ECO:0000256" key="1">
    <source>
        <dbReference type="ARBA" id="ARBA00022801"/>
    </source>
</evidence>
<dbReference type="InterPro" id="IPR050695">
    <property type="entry name" value="N-acetylmuramoyl_amidase_3"/>
</dbReference>
<dbReference type="GO" id="GO:0008745">
    <property type="term" value="F:N-acetylmuramoyl-L-alanine amidase activity"/>
    <property type="evidence" value="ECO:0007669"/>
    <property type="project" value="InterPro"/>
</dbReference>
<feature type="domain" description="MurNAc-LAA" evidence="2">
    <location>
        <begin position="124"/>
        <end position="225"/>
    </location>
</feature>
<dbReference type="PANTHER" id="PTHR30404:SF0">
    <property type="entry name" value="N-ACETYLMURAMOYL-L-ALANINE AMIDASE AMIC"/>
    <property type="match status" value="1"/>
</dbReference>
<organism evidence="3 4">
    <name type="scientific">Paenibacillus zeisoli</name>
    <dbReference type="NCBI Taxonomy" id="2496267"/>
    <lineage>
        <taxon>Bacteria</taxon>
        <taxon>Bacillati</taxon>
        <taxon>Bacillota</taxon>
        <taxon>Bacilli</taxon>
        <taxon>Bacillales</taxon>
        <taxon>Paenibacillaceae</taxon>
        <taxon>Paenibacillus</taxon>
    </lineage>
</organism>
<dbReference type="SMART" id="SM00646">
    <property type="entry name" value="Ami_3"/>
    <property type="match status" value="1"/>
</dbReference>
<sequence>MLRILPMLLCIPLLTGWISPRVTQARPDDMERLSRHAFPEPVVLIDAGHGGIDGGTSFQEILEKDINLDISRKLYLLLKSKGYTAALNRSEDYALSDENQWLKNRSRHLRDLAQRKGLSDELTTSIVVSIHVNWANSQKKRGPLVLHQNEGKSAFLAWAIQNALNSLYGTRSLPTLGKPFYLLNHIGYPAVIVETGFLSSPEDRVMLTGSKGQMDVAKVIAAGIMEYFTEI</sequence>
<dbReference type="SUPFAM" id="SSF53187">
    <property type="entry name" value="Zn-dependent exopeptidases"/>
    <property type="match status" value="1"/>
</dbReference>
<dbReference type="Proteomes" id="UP000272464">
    <property type="component" value="Unassembled WGS sequence"/>
</dbReference>
<dbReference type="OrthoDB" id="9772024at2"/>
<dbReference type="PANTHER" id="PTHR30404">
    <property type="entry name" value="N-ACETYLMURAMOYL-L-ALANINE AMIDASE"/>
    <property type="match status" value="1"/>
</dbReference>
<dbReference type="EMBL" id="RZNX01000013">
    <property type="protein sequence ID" value="RUT27909.1"/>
    <property type="molecule type" value="Genomic_DNA"/>
</dbReference>
<dbReference type="Gene3D" id="3.40.630.40">
    <property type="entry name" value="Zn-dependent exopeptidases"/>
    <property type="match status" value="1"/>
</dbReference>
<dbReference type="Pfam" id="PF01520">
    <property type="entry name" value="Amidase_3"/>
    <property type="match status" value="1"/>
</dbReference>
<keyword evidence="4" id="KW-1185">Reference proteome</keyword>
<dbReference type="AlphaFoldDB" id="A0A3S1D3B8"/>
<dbReference type="GO" id="GO:0009253">
    <property type="term" value="P:peptidoglycan catabolic process"/>
    <property type="evidence" value="ECO:0007669"/>
    <property type="project" value="InterPro"/>
</dbReference>
<protein>
    <submittedName>
        <fullName evidence="3">N-acetylmuramoyl-L-alanine amidase</fullName>
    </submittedName>
</protein>
<dbReference type="InterPro" id="IPR002508">
    <property type="entry name" value="MurNAc-LAA_cat"/>
</dbReference>
<evidence type="ECO:0000313" key="4">
    <source>
        <dbReference type="Proteomes" id="UP000272464"/>
    </source>
</evidence>
<keyword evidence="1" id="KW-0378">Hydrolase</keyword>
<dbReference type="CDD" id="cd02696">
    <property type="entry name" value="MurNAc-LAA"/>
    <property type="match status" value="1"/>
</dbReference>
<evidence type="ECO:0000259" key="2">
    <source>
        <dbReference type="SMART" id="SM00646"/>
    </source>
</evidence>
<comment type="caution">
    <text evidence="3">The sequence shown here is derived from an EMBL/GenBank/DDBJ whole genome shotgun (WGS) entry which is preliminary data.</text>
</comment>
<dbReference type="GO" id="GO:0030288">
    <property type="term" value="C:outer membrane-bounded periplasmic space"/>
    <property type="evidence" value="ECO:0007669"/>
    <property type="project" value="TreeGrafter"/>
</dbReference>
<gene>
    <name evidence="3" type="ORF">EJP77_18915</name>
</gene>
<name>A0A3S1D3B8_9BACL</name>
<evidence type="ECO:0000313" key="3">
    <source>
        <dbReference type="EMBL" id="RUT27909.1"/>
    </source>
</evidence>